<evidence type="ECO:0000256" key="3">
    <source>
        <dbReference type="SAM" id="Coils"/>
    </source>
</evidence>
<dbReference type="InterPro" id="IPR027417">
    <property type="entry name" value="P-loop_NTPase"/>
</dbReference>
<dbReference type="Gene3D" id="3.40.50.300">
    <property type="entry name" value="P-loop containing nucleotide triphosphate hydrolases"/>
    <property type="match status" value="1"/>
</dbReference>
<dbReference type="PROSITE" id="PS51419">
    <property type="entry name" value="RAB"/>
    <property type="match status" value="1"/>
</dbReference>
<gene>
    <name evidence="5" type="ORF">NCTC11532_03034</name>
</gene>
<dbReference type="CDD" id="cd09917">
    <property type="entry name" value="F-box_SF"/>
    <property type="match status" value="1"/>
</dbReference>
<dbReference type="STRING" id="1122170.GCA_000701265_01497"/>
<name>A0A378LWT1_9GAMM</name>
<dbReference type="Proteomes" id="UP000255297">
    <property type="component" value="Unassembled WGS sequence"/>
</dbReference>
<keyword evidence="2" id="KW-0342">GTP-binding</keyword>
<dbReference type="Pfam" id="PF00071">
    <property type="entry name" value="Ras"/>
    <property type="match status" value="1"/>
</dbReference>
<dbReference type="PROSITE" id="PS50181">
    <property type="entry name" value="FBOX"/>
    <property type="match status" value="1"/>
</dbReference>
<dbReference type="GO" id="GO:0003924">
    <property type="term" value="F:GTPase activity"/>
    <property type="evidence" value="ECO:0007669"/>
    <property type="project" value="InterPro"/>
</dbReference>
<evidence type="ECO:0000256" key="1">
    <source>
        <dbReference type="ARBA" id="ARBA00022741"/>
    </source>
</evidence>
<dbReference type="SUPFAM" id="SSF81383">
    <property type="entry name" value="F-box domain"/>
    <property type="match status" value="1"/>
</dbReference>
<feature type="domain" description="F-box" evidence="4">
    <location>
        <begin position="189"/>
        <end position="240"/>
    </location>
</feature>
<keyword evidence="6" id="KW-1185">Reference proteome</keyword>
<protein>
    <submittedName>
        <fullName evidence="5">Ras family GTPase</fullName>
    </submittedName>
</protein>
<dbReference type="PANTHER" id="PTHR47980">
    <property type="entry name" value="LD44762P"/>
    <property type="match status" value="1"/>
</dbReference>
<dbReference type="RefSeq" id="WP_031566658.1">
    <property type="nucleotide sequence ID" value="NZ_CAAAIS010000017.1"/>
</dbReference>
<keyword evidence="3" id="KW-0175">Coiled coil</keyword>
<dbReference type="SMART" id="SM00174">
    <property type="entry name" value="RHO"/>
    <property type="match status" value="1"/>
</dbReference>
<dbReference type="PROSITE" id="PS51421">
    <property type="entry name" value="RAS"/>
    <property type="match status" value="1"/>
</dbReference>
<dbReference type="GO" id="GO:0005525">
    <property type="term" value="F:GTP binding"/>
    <property type="evidence" value="ECO:0007669"/>
    <property type="project" value="UniProtKB-KW"/>
</dbReference>
<evidence type="ECO:0000256" key="2">
    <source>
        <dbReference type="ARBA" id="ARBA00023134"/>
    </source>
</evidence>
<dbReference type="InterPro" id="IPR050305">
    <property type="entry name" value="Small_GTPase_Rab"/>
</dbReference>
<evidence type="ECO:0000313" key="5">
    <source>
        <dbReference type="EMBL" id="STY31717.1"/>
    </source>
</evidence>
<dbReference type="Pfam" id="PF12937">
    <property type="entry name" value="F-box-like"/>
    <property type="match status" value="1"/>
</dbReference>
<dbReference type="CDD" id="cd00154">
    <property type="entry name" value="Rab"/>
    <property type="match status" value="1"/>
</dbReference>
<dbReference type="AlphaFoldDB" id="A0A378LWT1"/>
<accession>A0A378LWT1</accession>
<dbReference type="Gene3D" id="1.20.1280.50">
    <property type="match status" value="1"/>
</dbReference>
<feature type="coiled-coil region" evidence="3">
    <location>
        <begin position="46"/>
        <end position="73"/>
    </location>
</feature>
<dbReference type="SMART" id="SM00173">
    <property type="entry name" value="RAS"/>
    <property type="match status" value="1"/>
</dbReference>
<sequence>MNGRITYFQEQINLIKAVYFQLEQYYDYLGGFNPKDSYENQGVNQLLKLKHLLEVHQERLNNLQEMFNELKQKKDDKSAFNTLGAKIGMEVEKLLGDIIDLSCPESSQTALKKQYSTLLAKIFFLLKSEEKSLMIQLTSTLKGSSALKQFNEGLQLYKSELTVAIRQKQTTMERVLPPEMQNELVMIKAGSFGKLPKEISECIASFLEPKDLCRLSATGRFFRKITEAPRANNKNSLLKITVNFIGDSNIGIKSLICRLAENKFNDSNFAHIQKSQVQRDEKYGSILLHYQSPLIQGRDYPMTHNATPYYVKQYNGTKIHLLCFDIGSRESFNNLKSWYQEVFHYNQYNSKFSFLFVGLKGDAQPQRQVSKREAEELAECYGTTYIETSAKNKMGIEPLKLQIVETYMKRNKPLSIKQKEEILFTAKP</sequence>
<dbReference type="EMBL" id="UGPB01000001">
    <property type="protein sequence ID" value="STY31717.1"/>
    <property type="molecule type" value="Genomic_DNA"/>
</dbReference>
<dbReference type="InterPro" id="IPR036047">
    <property type="entry name" value="F-box-like_dom_sf"/>
</dbReference>
<dbReference type="InterPro" id="IPR001806">
    <property type="entry name" value="Small_GTPase"/>
</dbReference>
<dbReference type="InterPro" id="IPR001810">
    <property type="entry name" value="F-box_dom"/>
</dbReference>
<dbReference type="OrthoDB" id="5651952at2"/>
<proteinExistence type="predicted"/>
<reference evidence="5 6" key="1">
    <citation type="submission" date="2018-06" db="EMBL/GenBank/DDBJ databases">
        <authorList>
            <consortium name="Pathogen Informatics"/>
            <person name="Doyle S."/>
        </authorList>
    </citation>
    <scope>NUCLEOTIDE SEQUENCE [LARGE SCALE GENOMIC DNA]</scope>
    <source>
        <strain evidence="5 6">NCTC11532</strain>
    </source>
</reference>
<dbReference type="SMART" id="SM00175">
    <property type="entry name" value="RAB"/>
    <property type="match status" value="1"/>
</dbReference>
<evidence type="ECO:0000313" key="6">
    <source>
        <dbReference type="Proteomes" id="UP000255297"/>
    </source>
</evidence>
<dbReference type="SUPFAM" id="SSF52540">
    <property type="entry name" value="P-loop containing nucleoside triphosphate hydrolases"/>
    <property type="match status" value="1"/>
</dbReference>
<organism evidence="5 6">
    <name type="scientific">Legionella wadsworthii</name>
    <dbReference type="NCBI Taxonomy" id="28088"/>
    <lineage>
        <taxon>Bacteria</taxon>
        <taxon>Pseudomonadati</taxon>
        <taxon>Pseudomonadota</taxon>
        <taxon>Gammaproteobacteria</taxon>
        <taxon>Legionellales</taxon>
        <taxon>Legionellaceae</taxon>
        <taxon>Legionella</taxon>
    </lineage>
</organism>
<evidence type="ECO:0000259" key="4">
    <source>
        <dbReference type="PROSITE" id="PS50181"/>
    </source>
</evidence>
<dbReference type="PRINTS" id="PR00449">
    <property type="entry name" value="RASTRNSFRMNG"/>
</dbReference>
<keyword evidence="1" id="KW-0547">Nucleotide-binding</keyword>